<evidence type="ECO:0000313" key="1">
    <source>
        <dbReference type="EMBL" id="QJA57046.1"/>
    </source>
</evidence>
<proteinExistence type="predicted"/>
<gene>
    <name evidence="2" type="ORF">MM415A04518_0005</name>
    <name evidence="1" type="ORF">MM415B01736_0012</name>
</gene>
<evidence type="ECO:0000313" key="2">
    <source>
        <dbReference type="EMBL" id="QJA69512.1"/>
    </source>
</evidence>
<protein>
    <submittedName>
        <fullName evidence="1">Uncharacterized protein</fullName>
    </submittedName>
</protein>
<organism evidence="1">
    <name type="scientific">viral metagenome</name>
    <dbReference type="NCBI Taxonomy" id="1070528"/>
    <lineage>
        <taxon>unclassified sequences</taxon>
        <taxon>metagenomes</taxon>
        <taxon>organismal metagenomes</taxon>
    </lineage>
</organism>
<reference evidence="1" key="1">
    <citation type="submission" date="2020-03" db="EMBL/GenBank/DDBJ databases">
        <title>The deep terrestrial virosphere.</title>
        <authorList>
            <person name="Holmfeldt K."/>
            <person name="Nilsson E."/>
            <person name="Simone D."/>
            <person name="Lopez-Fernandez M."/>
            <person name="Wu X."/>
            <person name="de Brujin I."/>
            <person name="Lundin D."/>
            <person name="Andersson A."/>
            <person name="Bertilsson S."/>
            <person name="Dopson M."/>
        </authorList>
    </citation>
    <scope>NUCLEOTIDE SEQUENCE</scope>
    <source>
        <strain evidence="2">MM415A04518</strain>
        <strain evidence="1">MM415B01736</strain>
    </source>
</reference>
<sequence>MDELLVLFNIRCGTSHKAWDNITRDELVEFVKDDMRLIRDSIQYMHRGASP</sequence>
<accession>A0A6M3IHN2</accession>
<name>A0A6M3IHN2_9ZZZZ</name>
<dbReference type="EMBL" id="MT141712">
    <property type="protein sequence ID" value="QJA69512.1"/>
    <property type="molecule type" value="Genomic_DNA"/>
</dbReference>
<dbReference type="EMBL" id="MT141251">
    <property type="protein sequence ID" value="QJA57046.1"/>
    <property type="molecule type" value="Genomic_DNA"/>
</dbReference>
<dbReference type="AlphaFoldDB" id="A0A6M3IHN2"/>